<dbReference type="Pfam" id="PF25019">
    <property type="entry name" value="LRR_R13L1-DRL21"/>
    <property type="match status" value="1"/>
</dbReference>
<dbReference type="InterPro" id="IPR027417">
    <property type="entry name" value="P-loop_NTPase"/>
</dbReference>
<dbReference type="Pfam" id="PF23598">
    <property type="entry name" value="LRR_14"/>
    <property type="match status" value="1"/>
</dbReference>
<keyword evidence="8" id="KW-1185">Reference proteome</keyword>
<name>A0A6A3BQ41_HIBSY</name>
<dbReference type="AlphaFoldDB" id="A0A6A3BQ41"/>
<dbReference type="InterPro" id="IPR058922">
    <property type="entry name" value="WHD_DRP"/>
</dbReference>
<dbReference type="Pfam" id="PF23559">
    <property type="entry name" value="WHD_DRP"/>
    <property type="match status" value="1"/>
</dbReference>
<dbReference type="InterPro" id="IPR056789">
    <property type="entry name" value="LRR_R13L1-DRL21"/>
</dbReference>
<reference evidence="7" key="1">
    <citation type="submission" date="2019-09" db="EMBL/GenBank/DDBJ databases">
        <title>Draft genome information of white flower Hibiscus syriacus.</title>
        <authorList>
            <person name="Kim Y.-M."/>
        </authorList>
    </citation>
    <scope>NUCLEOTIDE SEQUENCE [LARGE SCALE GENOMIC DNA]</scope>
    <source>
        <strain evidence="7">YM2019G1</strain>
    </source>
</reference>
<comment type="caution">
    <text evidence="7">The sequence shown here is derived from an EMBL/GenBank/DDBJ whole genome shotgun (WGS) entry which is preliminary data.</text>
</comment>
<dbReference type="PRINTS" id="PR00364">
    <property type="entry name" value="DISEASERSIST"/>
</dbReference>
<dbReference type="Pfam" id="PF00931">
    <property type="entry name" value="NB-ARC"/>
    <property type="match status" value="1"/>
</dbReference>
<keyword evidence="2" id="KW-0611">Plant defense</keyword>
<feature type="domain" description="Disease resistance protein winged helix" evidence="4">
    <location>
        <begin position="243"/>
        <end position="272"/>
    </location>
</feature>
<evidence type="ECO:0000259" key="6">
    <source>
        <dbReference type="Pfam" id="PF25019"/>
    </source>
</evidence>
<feature type="domain" description="NB-ARC" evidence="3">
    <location>
        <begin position="134"/>
        <end position="235"/>
    </location>
</feature>
<evidence type="ECO:0000256" key="1">
    <source>
        <dbReference type="ARBA" id="ARBA00022737"/>
    </source>
</evidence>
<feature type="domain" description="R13L1/DRL21-like LRR repeat region" evidence="6">
    <location>
        <begin position="777"/>
        <end position="834"/>
    </location>
</feature>
<accession>A0A6A3BQ41</accession>
<dbReference type="PANTHER" id="PTHR47186:SF18">
    <property type="entry name" value="RX N-TERMINAL DOMAIN-CONTAINING PROTEIN"/>
    <property type="match status" value="1"/>
</dbReference>
<organism evidence="7 8">
    <name type="scientific">Hibiscus syriacus</name>
    <name type="common">Rose of Sharon</name>
    <dbReference type="NCBI Taxonomy" id="106335"/>
    <lineage>
        <taxon>Eukaryota</taxon>
        <taxon>Viridiplantae</taxon>
        <taxon>Streptophyta</taxon>
        <taxon>Embryophyta</taxon>
        <taxon>Tracheophyta</taxon>
        <taxon>Spermatophyta</taxon>
        <taxon>Magnoliopsida</taxon>
        <taxon>eudicotyledons</taxon>
        <taxon>Gunneridae</taxon>
        <taxon>Pentapetalae</taxon>
        <taxon>rosids</taxon>
        <taxon>malvids</taxon>
        <taxon>Malvales</taxon>
        <taxon>Malvaceae</taxon>
        <taxon>Malvoideae</taxon>
        <taxon>Hibiscus</taxon>
    </lineage>
</organism>
<evidence type="ECO:0000313" key="7">
    <source>
        <dbReference type="EMBL" id="KAE8718485.1"/>
    </source>
</evidence>
<dbReference type="Proteomes" id="UP000436088">
    <property type="component" value="Unassembled WGS sequence"/>
</dbReference>
<dbReference type="EMBL" id="VEPZ02000812">
    <property type="protein sequence ID" value="KAE8718485.1"/>
    <property type="molecule type" value="Genomic_DNA"/>
</dbReference>
<proteinExistence type="predicted"/>
<evidence type="ECO:0000313" key="8">
    <source>
        <dbReference type="Proteomes" id="UP000436088"/>
    </source>
</evidence>
<dbReference type="InterPro" id="IPR055414">
    <property type="entry name" value="LRR_R13L4/SHOC2-like"/>
</dbReference>
<gene>
    <name evidence="7" type="ORF">F3Y22_tig00110013pilonHSYRG00333</name>
</gene>
<evidence type="ECO:0000256" key="2">
    <source>
        <dbReference type="ARBA" id="ARBA00022821"/>
    </source>
</evidence>
<protein>
    <submittedName>
        <fullName evidence="7">Uncharacterized protein</fullName>
    </submittedName>
</protein>
<dbReference type="Gene3D" id="3.40.50.300">
    <property type="entry name" value="P-loop containing nucleotide triphosphate hydrolases"/>
    <property type="match status" value="1"/>
</dbReference>
<keyword evidence="1" id="KW-0677">Repeat</keyword>
<dbReference type="SUPFAM" id="SSF52540">
    <property type="entry name" value="P-loop containing nucleoside triphosphate hydrolases"/>
    <property type="match status" value="1"/>
</dbReference>
<dbReference type="PANTHER" id="PTHR47186">
    <property type="entry name" value="LEUCINE-RICH REPEAT-CONTAINING PROTEIN 57"/>
    <property type="match status" value="1"/>
</dbReference>
<dbReference type="GO" id="GO:0043531">
    <property type="term" value="F:ADP binding"/>
    <property type="evidence" value="ECO:0007669"/>
    <property type="project" value="InterPro"/>
</dbReference>
<sequence length="861" mass="97842">MLLSRPMMSWTCLVMNIFASRWTPEREHRSNNFFSPTKIPMATALKMTKRVENISQSIKVVNLQATELGLQQRVQVSTLVSIGVGGTHSLVDSSRVVGREADVRRVVDLLIGSTPHQSLLIVHSRHGWYGKANLAKILVEILESLTRKPCEIKNVDVVLRGIQKELKKKSFLLVLDDVWDEDIKNWEDLRGSLQGINESKQSWILVTNRSENVALVRETPTDHRHRLKAVMDEECCASHTVPFPKDFKIEREQLIQLWTDEGFLQQPKGCSQLAFEDIVHDVAQSVSLIRQQQNVSDDVKLWHSLFLNLTSSFHIVMDFKGLSVLKFGGADIKSLPDSIGKLNHLRYFDISRTDIERLPKSIARLHLLETLRLLTCFGLKELSGGMKSLVNLRHLYISVGHHVPVEIGCLTNLQTLPLFKVGRERGRGVGELGFLVEFGGELVIDDLQNVRDKEEARGARLWEKKKLHKLEYHWELDSLKQGYNRDEKCWKGKTSGAPSPPSSAFQLMNLVELKLLGCMNVKNLPPLGQYPNLKLLEMKDLHSVMGTGNKFYMDGCMRISHSSYFQHWKFYSREYARGDECKGLTGACFQPMNLVELKLLQSWDVKNLPTLGQYPNLYFREVAGLKSVSTGNFTLKNVPEVKECLEVELTIPAFPSLKVLNIIECHNLNSVPRMNRFSSLEELTITWCSELGWMGDEPFSSPLNSLTIRECKNLKSIPSLDDECDNLESIPEDIGQLHSLEELCIGLGPIHHLHSSLKELDLKGWDNTSLCSLPHQIQHLTALEKLEIRDFGGLKALPEWLGNLSSLQILKFQHCKNLMHLPSKEALQCLSNLHSFNISFTMRLAENKTELSKLPPHCRVL</sequence>
<dbReference type="SUPFAM" id="SSF52058">
    <property type="entry name" value="L domain-like"/>
    <property type="match status" value="1"/>
</dbReference>
<dbReference type="InterPro" id="IPR032675">
    <property type="entry name" value="LRR_dom_sf"/>
</dbReference>
<dbReference type="InterPro" id="IPR002182">
    <property type="entry name" value="NB-ARC"/>
</dbReference>
<evidence type="ECO:0000259" key="3">
    <source>
        <dbReference type="Pfam" id="PF00931"/>
    </source>
</evidence>
<evidence type="ECO:0000259" key="5">
    <source>
        <dbReference type="Pfam" id="PF23598"/>
    </source>
</evidence>
<dbReference type="GO" id="GO:0006952">
    <property type="term" value="P:defense response"/>
    <property type="evidence" value="ECO:0007669"/>
    <property type="project" value="UniProtKB-KW"/>
</dbReference>
<feature type="domain" description="Disease resistance R13L4/SHOC-2-like LRR" evidence="5">
    <location>
        <begin position="314"/>
        <end position="544"/>
    </location>
</feature>
<dbReference type="Gene3D" id="3.80.10.10">
    <property type="entry name" value="Ribonuclease Inhibitor"/>
    <property type="match status" value="2"/>
</dbReference>
<evidence type="ECO:0000259" key="4">
    <source>
        <dbReference type="Pfam" id="PF23559"/>
    </source>
</evidence>